<dbReference type="PANTHER" id="PTHR48014">
    <property type="entry name" value="SERINE/THREONINE-PROTEIN KINASE FRAY2"/>
    <property type="match status" value="1"/>
</dbReference>
<dbReference type="PROSITE" id="PS00107">
    <property type="entry name" value="PROTEIN_KINASE_ATP"/>
    <property type="match status" value="1"/>
</dbReference>
<dbReference type="InterPro" id="IPR000719">
    <property type="entry name" value="Prot_kinase_dom"/>
</dbReference>
<feature type="compositionally biased region" description="Low complexity" evidence="5">
    <location>
        <begin position="585"/>
        <end position="597"/>
    </location>
</feature>
<sequence length="597" mass="65088">MASLSRKFIGAVQDEWQMFSDRPRDYSVGAPIGFGASSIVYDAVYRPPPPQRPIQCALKVLDLDILPPRPLSLLQRETQLMSLSKHPNVLRVRGSWIDGHKLHIALRLMNKGSAADIMHYGWPGGMEEEVVKCILKQALEGLNYLHVNGFIHRDVKAANLLLDDDGTVLLGDLGVAASLTEETDTPYWPTPNFEGGTKNPDRVQAPLTSVTGRSRPQVGKRKSFVGTPCWMAPELIEGKRYDVKADIWSFGITCIELTQGRPPRSRESPHSVLLQIVQGKPPTLDRESGVHRYSQTFKDIVDACLTKDPAKRPTAAQLLQTPFFKSAKKKSYLIGTILAGLPPLAVRQERRQSPPSVTSHGTMDSWDFSLSVVGSISPSVNGVVNSRVPQGGRNFSSSPSLKGTFELDSFQRSVLSRKDFHPSIELVTPEDGLEEDLSDPRVTIAAKNPPGTGALLNAVEDAAGLKDEGEQDIPGSLLPPLSSSPSTSSESSRSKSSQMQELEQQPTIPLEDQRVSTSAPIPIRRRLRSMSISLVSSSPHTERPSTAISATAPSVWGRITRSASRNVLKGEESPAKDSKMGGIARFFGRRGSSSSVK</sequence>
<evidence type="ECO:0000313" key="7">
    <source>
        <dbReference type="EMBL" id="KIK28669.1"/>
    </source>
</evidence>
<feature type="region of interest" description="Disordered" evidence="5">
    <location>
        <begin position="466"/>
        <end position="520"/>
    </location>
</feature>
<dbReference type="InterPro" id="IPR047173">
    <property type="entry name" value="STRAD_A/B-like"/>
</dbReference>
<feature type="region of interest" description="Disordered" evidence="5">
    <location>
        <begin position="567"/>
        <end position="597"/>
    </location>
</feature>
<proteinExistence type="inferred from homology"/>
<evidence type="ECO:0000256" key="5">
    <source>
        <dbReference type="SAM" id="MobiDB-lite"/>
    </source>
</evidence>
<dbReference type="HOGENOM" id="CLU_000288_2_9_1"/>
<dbReference type="STRING" id="765257.A0A0C9ZRH2"/>
<keyword evidence="3 4" id="KW-0067">ATP-binding</keyword>
<feature type="compositionally biased region" description="Polar residues" evidence="5">
    <location>
        <begin position="498"/>
        <end position="507"/>
    </location>
</feature>
<dbReference type="EMBL" id="KN833692">
    <property type="protein sequence ID" value="KIK28669.1"/>
    <property type="molecule type" value="Genomic_DNA"/>
</dbReference>
<dbReference type="GO" id="GO:0005524">
    <property type="term" value="F:ATP binding"/>
    <property type="evidence" value="ECO:0007669"/>
    <property type="project" value="UniProtKB-UniRule"/>
</dbReference>
<feature type="domain" description="Protein kinase" evidence="6">
    <location>
        <begin position="26"/>
        <end position="324"/>
    </location>
</feature>
<evidence type="ECO:0000313" key="8">
    <source>
        <dbReference type="Proteomes" id="UP000054018"/>
    </source>
</evidence>
<dbReference type="SUPFAM" id="SSF56112">
    <property type="entry name" value="Protein kinase-like (PK-like)"/>
    <property type="match status" value="1"/>
</dbReference>
<comment type="similarity">
    <text evidence="1">Belongs to the protein kinase superfamily. STE Ser/Thr protein kinase family. STE20 subfamily.</text>
</comment>
<dbReference type="Proteomes" id="UP000054018">
    <property type="component" value="Unassembled WGS sequence"/>
</dbReference>
<organism evidence="7 8">
    <name type="scientific">Pisolithus microcarpus 441</name>
    <dbReference type="NCBI Taxonomy" id="765257"/>
    <lineage>
        <taxon>Eukaryota</taxon>
        <taxon>Fungi</taxon>
        <taxon>Dikarya</taxon>
        <taxon>Basidiomycota</taxon>
        <taxon>Agaricomycotina</taxon>
        <taxon>Agaricomycetes</taxon>
        <taxon>Agaricomycetidae</taxon>
        <taxon>Boletales</taxon>
        <taxon>Sclerodermatineae</taxon>
        <taxon>Pisolithaceae</taxon>
        <taxon>Pisolithus</taxon>
    </lineage>
</organism>
<dbReference type="GO" id="GO:0004672">
    <property type="term" value="F:protein kinase activity"/>
    <property type="evidence" value="ECO:0007669"/>
    <property type="project" value="InterPro"/>
</dbReference>
<dbReference type="GO" id="GO:0006611">
    <property type="term" value="P:protein export from nucleus"/>
    <property type="evidence" value="ECO:0007669"/>
    <property type="project" value="TreeGrafter"/>
</dbReference>
<evidence type="ECO:0000256" key="4">
    <source>
        <dbReference type="PROSITE-ProRule" id="PRU10141"/>
    </source>
</evidence>
<dbReference type="PANTHER" id="PTHR48014:SF21">
    <property type="entry name" value="SERINE_THREONINE-PROTEIN KINASE FRAY2"/>
    <property type="match status" value="1"/>
</dbReference>
<dbReference type="InterPro" id="IPR008271">
    <property type="entry name" value="Ser/Thr_kinase_AS"/>
</dbReference>
<evidence type="ECO:0000256" key="3">
    <source>
        <dbReference type="ARBA" id="ARBA00022840"/>
    </source>
</evidence>
<keyword evidence="2 4" id="KW-0547">Nucleotide-binding</keyword>
<dbReference type="PROSITE" id="PS00108">
    <property type="entry name" value="PROTEIN_KINASE_ST"/>
    <property type="match status" value="1"/>
</dbReference>
<dbReference type="GO" id="GO:0043539">
    <property type="term" value="F:protein serine/threonine kinase activator activity"/>
    <property type="evidence" value="ECO:0007669"/>
    <property type="project" value="InterPro"/>
</dbReference>
<dbReference type="GO" id="GO:1902554">
    <property type="term" value="C:serine/threonine protein kinase complex"/>
    <property type="evidence" value="ECO:0007669"/>
    <property type="project" value="TreeGrafter"/>
</dbReference>
<dbReference type="AlphaFoldDB" id="A0A0C9ZRH2"/>
<evidence type="ECO:0000259" key="6">
    <source>
        <dbReference type="PROSITE" id="PS50011"/>
    </source>
</evidence>
<feature type="binding site" evidence="4">
    <location>
        <position position="59"/>
    </location>
    <ligand>
        <name>ATP</name>
        <dbReference type="ChEBI" id="CHEBI:30616"/>
    </ligand>
</feature>
<dbReference type="Pfam" id="PF00069">
    <property type="entry name" value="Pkinase"/>
    <property type="match status" value="1"/>
</dbReference>
<dbReference type="InterPro" id="IPR011009">
    <property type="entry name" value="Kinase-like_dom_sf"/>
</dbReference>
<reference evidence="7 8" key="1">
    <citation type="submission" date="2014-04" db="EMBL/GenBank/DDBJ databases">
        <authorList>
            <consortium name="DOE Joint Genome Institute"/>
            <person name="Kuo A."/>
            <person name="Kohler A."/>
            <person name="Costa M.D."/>
            <person name="Nagy L.G."/>
            <person name="Floudas D."/>
            <person name="Copeland A."/>
            <person name="Barry K.W."/>
            <person name="Cichocki N."/>
            <person name="Veneault-Fourrey C."/>
            <person name="LaButti K."/>
            <person name="Lindquist E.A."/>
            <person name="Lipzen A."/>
            <person name="Lundell T."/>
            <person name="Morin E."/>
            <person name="Murat C."/>
            <person name="Sun H."/>
            <person name="Tunlid A."/>
            <person name="Henrissat B."/>
            <person name="Grigoriev I.V."/>
            <person name="Hibbett D.S."/>
            <person name="Martin F."/>
            <person name="Nordberg H.P."/>
            <person name="Cantor M.N."/>
            <person name="Hua S.X."/>
        </authorList>
    </citation>
    <scope>NUCLEOTIDE SEQUENCE [LARGE SCALE GENOMIC DNA]</scope>
    <source>
        <strain evidence="7 8">441</strain>
    </source>
</reference>
<dbReference type="InterPro" id="IPR017441">
    <property type="entry name" value="Protein_kinase_ATP_BS"/>
</dbReference>
<dbReference type="Gene3D" id="3.30.200.20">
    <property type="entry name" value="Phosphorylase Kinase, domain 1"/>
    <property type="match status" value="1"/>
</dbReference>
<accession>A0A0C9ZRH2</accession>
<gene>
    <name evidence="7" type="ORF">PISMIDRAFT_27641</name>
</gene>
<dbReference type="Gene3D" id="1.10.510.10">
    <property type="entry name" value="Transferase(Phosphotransferase) domain 1"/>
    <property type="match status" value="1"/>
</dbReference>
<protein>
    <submittedName>
        <fullName evidence="7">Unplaced genomic scaffold scaffold_8, whole genome shotgun sequence</fullName>
    </submittedName>
</protein>
<evidence type="ECO:0000256" key="1">
    <source>
        <dbReference type="ARBA" id="ARBA00008874"/>
    </source>
</evidence>
<reference evidence="8" key="2">
    <citation type="submission" date="2015-01" db="EMBL/GenBank/DDBJ databases">
        <title>Evolutionary Origins and Diversification of the Mycorrhizal Mutualists.</title>
        <authorList>
            <consortium name="DOE Joint Genome Institute"/>
            <consortium name="Mycorrhizal Genomics Consortium"/>
            <person name="Kohler A."/>
            <person name="Kuo A."/>
            <person name="Nagy L.G."/>
            <person name="Floudas D."/>
            <person name="Copeland A."/>
            <person name="Barry K.W."/>
            <person name="Cichocki N."/>
            <person name="Veneault-Fourrey C."/>
            <person name="LaButti K."/>
            <person name="Lindquist E.A."/>
            <person name="Lipzen A."/>
            <person name="Lundell T."/>
            <person name="Morin E."/>
            <person name="Murat C."/>
            <person name="Riley R."/>
            <person name="Ohm R."/>
            <person name="Sun H."/>
            <person name="Tunlid A."/>
            <person name="Henrissat B."/>
            <person name="Grigoriev I.V."/>
            <person name="Hibbett D.S."/>
            <person name="Martin F."/>
        </authorList>
    </citation>
    <scope>NUCLEOTIDE SEQUENCE [LARGE SCALE GENOMIC DNA]</scope>
    <source>
        <strain evidence="8">441</strain>
    </source>
</reference>
<feature type="compositionally biased region" description="Basic and acidic residues" evidence="5">
    <location>
        <begin position="568"/>
        <end position="579"/>
    </location>
</feature>
<keyword evidence="8" id="KW-1185">Reference proteome</keyword>
<dbReference type="OrthoDB" id="248923at2759"/>
<evidence type="ECO:0000256" key="2">
    <source>
        <dbReference type="ARBA" id="ARBA00022741"/>
    </source>
</evidence>
<dbReference type="PROSITE" id="PS50011">
    <property type="entry name" value="PROTEIN_KINASE_DOM"/>
    <property type="match status" value="1"/>
</dbReference>
<feature type="compositionally biased region" description="Low complexity" evidence="5">
    <location>
        <begin position="476"/>
        <end position="497"/>
    </location>
</feature>
<name>A0A0C9ZRH2_9AGAM</name>
<dbReference type="SMART" id="SM00220">
    <property type="entry name" value="S_TKc"/>
    <property type="match status" value="1"/>
</dbReference>